<feature type="compositionally biased region" description="Gly residues" evidence="1">
    <location>
        <begin position="538"/>
        <end position="548"/>
    </location>
</feature>
<sequence>MKTIRGWFAAFSRSAYPNKEDELLHYMDCFLEGYQQHLGNELIFLCSIAPPLYYETAILGRRDWMLLRAVCPYGHEVDLPVVQLDLDVFQSDRRLESTVDTNTLIQRTTPLPLVQRQLVQVLEGINGAQIQETDFYSTNMANTQVLQVMQRDARALQLLQHAEISAADRQLLPPLQTIDALASGFQLQALEFWELCLLSIQHILEISLTEALIDTVSELALAIRWKQQLSDEPLQPSDNVEITDQHLVTNHRDKSPQRRAMLTPAQITNNLLLGINTKSQQQTQQSQISQIPSQVPFQAKFHQNLQSQQQLQSLNGGLFNTATQPQLNLQNSIPPDSSLNRQQKIASILPIIQNPKQYGSDSESNQIQKQNTIARNFHTVMEIDKESDGHDINLSPLDAKINQALFNRQRDYWATKSYVLKYTSKPRTGQHHSGYEEGRNDVRKVILKHEKGEIVSIADLRKFCNELFTDLKLDDVRLQSPDSDSEKQSKEKDQSTAFWNNPRKRYRQDDRSKSGANNQNFQTRYNVRDEFISEGRGQRGGRVDYGGRGSRRNRSGHNRDNRAVDTYNNNNHNLFSVASWPPAQPVPATASNTVVPDLSQRQIGGPTPQFVRTPDSWKSNKTLTPKYQQKQHTPSQSTPETASSNIMPILTPSVHYVQQEYVHFLHPPVAASPSPIQSYQFWVPPTIDTQHNDMIQTVNYILRTSVTSQTSRSSQLLVKSYYITNSDGSQSRIRSLKTSQLNDTTIEQDQRKVLDPYAAKGTEQNSEILNGWNAYEFGSLNQIPSQDQQEYSNNSDDNRIQRDEDYNSNDDAKVRSLSQKSLDRGAGRLEQPMGLQIPAPNLLVQNRSLVGVTLILDQEWAKIWNR</sequence>
<comment type="caution">
    <text evidence="2">The sequence shown here is derived from an EMBL/GenBank/DDBJ whole genome shotgun (WGS) entry which is preliminary data.</text>
</comment>
<reference evidence="2 3" key="1">
    <citation type="submission" date="2019-03" db="EMBL/GenBank/DDBJ databases">
        <title>Single cell metagenomics reveals metabolic interactions within the superorganism composed of flagellate Streblomastix strix and complex community of Bacteroidetes bacteria on its surface.</title>
        <authorList>
            <person name="Treitli S.C."/>
            <person name="Kolisko M."/>
            <person name="Husnik F."/>
            <person name="Keeling P."/>
            <person name="Hampl V."/>
        </authorList>
    </citation>
    <scope>NUCLEOTIDE SEQUENCE [LARGE SCALE GENOMIC DNA]</scope>
    <source>
        <strain evidence="2">ST1C</strain>
    </source>
</reference>
<evidence type="ECO:0000313" key="2">
    <source>
        <dbReference type="EMBL" id="KAA6377801.1"/>
    </source>
</evidence>
<feature type="region of interest" description="Disordered" evidence="1">
    <location>
        <begin position="479"/>
        <end position="569"/>
    </location>
</feature>
<protein>
    <submittedName>
        <fullName evidence="2">Uncharacterized protein</fullName>
    </submittedName>
</protein>
<feature type="compositionally biased region" description="Polar residues" evidence="1">
    <location>
        <begin position="786"/>
        <end position="795"/>
    </location>
</feature>
<accession>A0A5J4V6M0</accession>
<feature type="compositionally biased region" description="Polar residues" evidence="1">
    <location>
        <begin position="514"/>
        <end position="525"/>
    </location>
</feature>
<name>A0A5J4V6M0_9EUKA</name>
<feature type="compositionally biased region" description="Basic and acidic residues" evidence="1">
    <location>
        <begin position="484"/>
        <end position="494"/>
    </location>
</feature>
<dbReference type="EMBL" id="SNRW01009576">
    <property type="protein sequence ID" value="KAA6377801.1"/>
    <property type="molecule type" value="Genomic_DNA"/>
</dbReference>
<dbReference type="AlphaFoldDB" id="A0A5J4V6M0"/>
<evidence type="ECO:0000313" key="3">
    <source>
        <dbReference type="Proteomes" id="UP000324800"/>
    </source>
</evidence>
<feature type="compositionally biased region" description="Basic and acidic residues" evidence="1">
    <location>
        <begin position="526"/>
        <end position="537"/>
    </location>
</feature>
<dbReference type="Proteomes" id="UP000324800">
    <property type="component" value="Unassembled WGS sequence"/>
</dbReference>
<proteinExistence type="predicted"/>
<feature type="compositionally biased region" description="Basic and acidic residues" evidence="1">
    <location>
        <begin position="796"/>
        <end position="814"/>
    </location>
</feature>
<evidence type="ECO:0000256" key="1">
    <source>
        <dbReference type="SAM" id="MobiDB-lite"/>
    </source>
</evidence>
<feature type="compositionally biased region" description="Polar residues" evidence="1">
    <location>
        <begin position="616"/>
        <end position="644"/>
    </location>
</feature>
<organism evidence="2 3">
    <name type="scientific">Streblomastix strix</name>
    <dbReference type="NCBI Taxonomy" id="222440"/>
    <lineage>
        <taxon>Eukaryota</taxon>
        <taxon>Metamonada</taxon>
        <taxon>Preaxostyla</taxon>
        <taxon>Oxymonadida</taxon>
        <taxon>Streblomastigidae</taxon>
        <taxon>Streblomastix</taxon>
    </lineage>
</organism>
<feature type="region of interest" description="Disordered" evidence="1">
    <location>
        <begin position="598"/>
        <end position="644"/>
    </location>
</feature>
<gene>
    <name evidence="2" type="ORF">EZS28_026672</name>
</gene>
<feature type="region of interest" description="Disordered" evidence="1">
    <location>
        <begin position="786"/>
        <end position="816"/>
    </location>
</feature>